<evidence type="ECO:0000313" key="3">
    <source>
        <dbReference type="EnsemblMetazoa" id="AFUN004499-PA"/>
    </source>
</evidence>
<dbReference type="EnsemblMetazoa" id="AFUN004499-RA">
    <property type="protein sequence ID" value="AFUN004499-PA"/>
    <property type="gene ID" value="AFUN004499"/>
</dbReference>
<accession>A0A182RE77</accession>
<protein>
    <submittedName>
        <fullName evidence="3">Uncharacterized protein</fullName>
    </submittedName>
</protein>
<name>A0A182RE77_ANOFN</name>
<proteinExistence type="predicted"/>
<feature type="signal peptide" evidence="2">
    <location>
        <begin position="1"/>
        <end position="30"/>
    </location>
</feature>
<dbReference type="VEuPathDB" id="VectorBase:AFUN004499"/>
<feature type="compositionally biased region" description="Polar residues" evidence="1">
    <location>
        <begin position="145"/>
        <end position="154"/>
    </location>
</feature>
<reference evidence="3" key="1">
    <citation type="submission" date="2020-05" db="UniProtKB">
        <authorList>
            <consortium name="EnsemblMetazoa"/>
        </authorList>
    </citation>
    <scope>IDENTIFICATION</scope>
    <source>
        <strain evidence="3">FUMOZ</strain>
    </source>
</reference>
<dbReference type="STRING" id="62324.A0A182RE77"/>
<dbReference type="VEuPathDB" id="VectorBase:AFUN2_005680"/>
<feature type="region of interest" description="Disordered" evidence="1">
    <location>
        <begin position="130"/>
        <end position="154"/>
    </location>
</feature>
<evidence type="ECO:0000256" key="1">
    <source>
        <dbReference type="SAM" id="MobiDB-lite"/>
    </source>
</evidence>
<sequence>MAHNCRLGSRLRASVAIIVLISICLKQVQGSCLSYGHSCWGAHGKRAGPPGRTASGDAVQFQPQPLLDQSNSLPAALTGAERWALVKVLPEKNAYYPFSKLIYSPPVAAAGSFLFNDGLGSSGPDSLRVGMESSNSAEGRLPEISNDSKTLSSTEQDVVLGDDRLISAVTSPNMRRRDHRHKKKPQPMAIHPRYGGHDDAFDENMSVARILAPNDDDVSQMLLLNAAVAAAETMADNDVSAANARFNRKLFSGNTKNPILLNA</sequence>
<organism evidence="3">
    <name type="scientific">Anopheles funestus</name>
    <name type="common">African malaria mosquito</name>
    <dbReference type="NCBI Taxonomy" id="62324"/>
    <lineage>
        <taxon>Eukaryota</taxon>
        <taxon>Metazoa</taxon>
        <taxon>Ecdysozoa</taxon>
        <taxon>Arthropoda</taxon>
        <taxon>Hexapoda</taxon>
        <taxon>Insecta</taxon>
        <taxon>Pterygota</taxon>
        <taxon>Neoptera</taxon>
        <taxon>Endopterygota</taxon>
        <taxon>Diptera</taxon>
        <taxon>Nematocera</taxon>
        <taxon>Culicoidea</taxon>
        <taxon>Culicidae</taxon>
        <taxon>Anophelinae</taxon>
        <taxon>Anopheles</taxon>
    </lineage>
</organism>
<evidence type="ECO:0000256" key="2">
    <source>
        <dbReference type="SAM" id="SignalP"/>
    </source>
</evidence>
<keyword evidence="2" id="KW-0732">Signal</keyword>
<dbReference type="AlphaFoldDB" id="A0A182RE77"/>
<feature type="chain" id="PRO_5021508182" evidence="2">
    <location>
        <begin position="31"/>
        <end position="263"/>
    </location>
</feature>